<keyword evidence="2" id="KW-1185">Reference proteome</keyword>
<evidence type="ECO:0000313" key="2">
    <source>
        <dbReference type="Proteomes" id="UP000015241"/>
    </source>
</evidence>
<dbReference type="InParanoid" id="S8DM77"/>
<proteinExistence type="predicted"/>
<dbReference type="EMBL" id="KE504259">
    <property type="protein sequence ID" value="EPS93732.1"/>
    <property type="molecule type" value="Genomic_DNA"/>
</dbReference>
<name>S8DM77_FOMSC</name>
<gene>
    <name evidence="1" type="ORF">FOMPIDRAFT_1055712</name>
</gene>
<dbReference type="HOGENOM" id="CLU_1570690_0_0_1"/>
<sequence length="171" mass="19279">MSTVNSKTALCSASSDSLARWPILRANLSVSTGHAADDTFFHAINIEYLCLAGLGMSTCDMRLGPLNSFQHVRFTKVVWASRPLDMYGWMDVSDIGLFHLTRQLNVGNLEIFVFQGWFLESANIAALSHRAELKPCIIYLPRDVFSSKTLPKPMRQISRLKAFWQAIHRFG</sequence>
<accession>S8DM77</accession>
<reference evidence="1 2" key="1">
    <citation type="journal article" date="2012" name="Science">
        <title>The Paleozoic origin of enzymatic lignin decomposition reconstructed from 31 fungal genomes.</title>
        <authorList>
            <person name="Floudas D."/>
            <person name="Binder M."/>
            <person name="Riley R."/>
            <person name="Barry K."/>
            <person name="Blanchette R.A."/>
            <person name="Henrissat B."/>
            <person name="Martinez A.T."/>
            <person name="Otillar R."/>
            <person name="Spatafora J.W."/>
            <person name="Yadav J.S."/>
            <person name="Aerts A."/>
            <person name="Benoit I."/>
            <person name="Boyd A."/>
            <person name="Carlson A."/>
            <person name="Copeland A."/>
            <person name="Coutinho P.M."/>
            <person name="de Vries R.P."/>
            <person name="Ferreira P."/>
            <person name="Findley K."/>
            <person name="Foster B."/>
            <person name="Gaskell J."/>
            <person name="Glotzer D."/>
            <person name="Gorecki P."/>
            <person name="Heitman J."/>
            <person name="Hesse C."/>
            <person name="Hori C."/>
            <person name="Igarashi K."/>
            <person name="Jurgens J.A."/>
            <person name="Kallen N."/>
            <person name="Kersten P."/>
            <person name="Kohler A."/>
            <person name="Kuees U."/>
            <person name="Kumar T.K.A."/>
            <person name="Kuo A."/>
            <person name="LaButti K."/>
            <person name="Larrondo L.F."/>
            <person name="Lindquist E."/>
            <person name="Ling A."/>
            <person name="Lombard V."/>
            <person name="Lucas S."/>
            <person name="Lundell T."/>
            <person name="Martin R."/>
            <person name="McLaughlin D.J."/>
            <person name="Morgenstern I."/>
            <person name="Morin E."/>
            <person name="Murat C."/>
            <person name="Nagy L.G."/>
            <person name="Nolan M."/>
            <person name="Ohm R.A."/>
            <person name="Patyshakuliyeva A."/>
            <person name="Rokas A."/>
            <person name="Ruiz-Duenas F.J."/>
            <person name="Sabat G."/>
            <person name="Salamov A."/>
            <person name="Samejima M."/>
            <person name="Schmutz J."/>
            <person name="Slot J.C."/>
            <person name="St John F."/>
            <person name="Stenlid J."/>
            <person name="Sun H."/>
            <person name="Sun S."/>
            <person name="Syed K."/>
            <person name="Tsang A."/>
            <person name="Wiebenga A."/>
            <person name="Young D."/>
            <person name="Pisabarro A."/>
            <person name="Eastwood D.C."/>
            <person name="Martin F."/>
            <person name="Cullen D."/>
            <person name="Grigoriev I.V."/>
            <person name="Hibbett D.S."/>
        </authorList>
    </citation>
    <scope>NUCLEOTIDE SEQUENCE</scope>
    <source>
        <strain evidence="2">FP-58527</strain>
    </source>
</reference>
<organism evidence="1 2">
    <name type="scientific">Fomitopsis schrenkii</name>
    <name type="common">Brown rot fungus</name>
    <dbReference type="NCBI Taxonomy" id="2126942"/>
    <lineage>
        <taxon>Eukaryota</taxon>
        <taxon>Fungi</taxon>
        <taxon>Dikarya</taxon>
        <taxon>Basidiomycota</taxon>
        <taxon>Agaricomycotina</taxon>
        <taxon>Agaricomycetes</taxon>
        <taxon>Polyporales</taxon>
        <taxon>Fomitopsis</taxon>
    </lineage>
</organism>
<dbReference type="AlphaFoldDB" id="S8DM77"/>
<dbReference type="Proteomes" id="UP000015241">
    <property type="component" value="Unassembled WGS sequence"/>
</dbReference>
<protein>
    <submittedName>
        <fullName evidence="1">Uncharacterized protein</fullName>
    </submittedName>
</protein>
<evidence type="ECO:0000313" key="1">
    <source>
        <dbReference type="EMBL" id="EPS93732.1"/>
    </source>
</evidence>